<evidence type="ECO:0000256" key="5">
    <source>
        <dbReference type="ARBA" id="ARBA00023157"/>
    </source>
</evidence>
<feature type="site" description="Deprotonates C-terminal active site Cys" evidence="9">
    <location>
        <position position="25"/>
    </location>
</feature>
<dbReference type="GO" id="GO:0045454">
    <property type="term" value="P:cell redox homeostasis"/>
    <property type="evidence" value="ECO:0007669"/>
    <property type="project" value="TreeGrafter"/>
</dbReference>
<sequence length="104" mass="11504">MSVLHITKENFNAEVVNSDRPVLLDFWATWCGPCRMVGPLVEEIAAEHPEIKVGKINVDEQPELAAQFQIMSIPTLMVVKNGQITQRVVGARPKAQILALVQEG</sequence>
<dbReference type="CDD" id="cd02947">
    <property type="entry name" value="TRX_family"/>
    <property type="match status" value="1"/>
</dbReference>
<evidence type="ECO:0000259" key="11">
    <source>
        <dbReference type="PROSITE" id="PS51352"/>
    </source>
</evidence>
<feature type="domain" description="Thioredoxin" evidence="11">
    <location>
        <begin position="1"/>
        <end position="104"/>
    </location>
</feature>
<dbReference type="InterPro" id="IPR017937">
    <property type="entry name" value="Thioredoxin_CS"/>
</dbReference>
<dbReference type="PANTHER" id="PTHR45663">
    <property type="entry name" value="GEO12009P1"/>
    <property type="match status" value="1"/>
</dbReference>
<dbReference type="SUPFAM" id="SSF52833">
    <property type="entry name" value="Thioredoxin-like"/>
    <property type="match status" value="1"/>
</dbReference>
<dbReference type="InterPro" id="IPR005746">
    <property type="entry name" value="Thioredoxin"/>
</dbReference>
<keyword evidence="6 10" id="KW-0676">Redox-active center</keyword>
<proteinExistence type="inferred from homology"/>
<reference evidence="12" key="1">
    <citation type="journal article" date="2021" name="PeerJ">
        <title>Extensive microbial diversity within the chicken gut microbiome revealed by metagenomics and culture.</title>
        <authorList>
            <person name="Gilroy R."/>
            <person name="Ravi A."/>
            <person name="Getino M."/>
            <person name="Pursley I."/>
            <person name="Horton D.L."/>
            <person name="Alikhan N.F."/>
            <person name="Baker D."/>
            <person name="Gharbi K."/>
            <person name="Hall N."/>
            <person name="Watson M."/>
            <person name="Adriaenssens E.M."/>
            <person name="Foster-Nyarko E."/>
            <person name="Jarju S."/>
            <person name="Secka A."/>
            <person name="Antonio M."/>
            <person name="Oren A."/>
            <person name="Chaudhuri R.R."/>
            <person name="La Ragione R."/>
            <person name="Hildebrand F."/>
            <person name="Pallen M.J."/>
        </authorList>
    </citation>
    <scope>NUCLEOTIDE SEQUENCE</scope>
    <source>
        <strain evidence="12">ChiSxjej1B13-11774</strain>
    </source>
</reference>
<evidence type="ECO:0000313" key="12">
    <source>
        <dbReference type="EMBL" id="HIZ42631.1"/>
    </source>
</evidence>
<dbReference type="PROSITE" id="PS51352">
    <property type="entry name" value="THIOREDOXIN_2"/>
    <property type="match status" value="1"/>
</dbReference>
<comment type="caution">
    <text evidence="12">The sequence shown here is derived from an EMBL/GenBank/DDBJ whole genome shotgun (WGS) entry which is preliminary data.</text>
</comment>
<dbReference type="FunFam" id="3.40.30.10:FF:000001">
    <property type="entry name" value="Thioredoxin"/>
    <property type="match status" value="1"/>
</dbReference>
<evidence type="ECO:0000256" key="4">
    <source>
        <dbReference type="ARBA" id="ARBA00022982"/>
    </source>
</evidence>
<evidence type="ECO:0000256" key="1">
    <source>
        <dbReference type="ARBA" id="ARBA00008987"/>
    </source>
</evidence>
<name>A0A9D2ESF5_9FIRM</name>
<organism evidence="12 13">
    <name type="scientific">Candidatus Gemmiger excrementigallinarum</name>
    <dbReference type="NCBI Taxonomy" id="2838609"/>
    <lineage>
        <taxon>Bacteria</taxon>
        <taxon>Bacillati</taxon>
        <taxon>Bacillota</taxon>
        <taxon>Clostridia</taxon>
        <taxon>Eubacteriales</taxon>
        <taxon>Gemmiger</taxon>
    </lineage>
</organism>
<dbReference type="Pfam" id="PF00085">
    <property type="entry name" value="Thioredoxin"/>
    <property type="match status" value="1"/>
</dbReference>
<dbReference type="InterPro" id="IPR013766">
    <property type="entry name" value="Thioredoxin_domain"/>
</dbReference>
<dbReference type="GO" id="GO:0005829">
    <property type="term" value="C:cytosol"/>
    <property type="evidence" value="ECO:0007669"/>
    <property type="project" value="TreeGrafter"/>
</dbReference>
<dbReference type="NCBIfam" id="TIGR01068">
    <property type="entry name" value="thioredoxin"/>
    <property type="match status" value="1"/>
</dbReference>
<dbReference type="Proteomes" id="UP000824048">
    <property type="component" value="Unassembled WGS sequence"/>
</dbReference>
<dbReference type="InterPro" id="IPR036249">
    <property type="entry name" value="Thioredoxin-like_sf"/>
</dbReference>
<feature type="site" description="Contributes to redox potential value" evidence="9">
    <location>
        <position position="33"/>
    </location>
</feature>
<evidence type="ECO:0000256" key="7">
    <source>
        <dbReference type="NCBIfam" id="TIGR01068"/>
    </source>
</evidence>
<dbReference type="PANTHER" id="PTHR45663:SF11">
    <property type="entry name" value="GEO12009P1"/>
    <property type="match status" value="1"/>
</dbReference>
<dbReference type="AlphaFoldDB" id="A0A9D2ESF5"/>
<dbReference type="PRINTS" id="PR00421">
    <property type="entry name" value="THIOREDOXIN"/>
</dbReference>
<evidence type="ECO:0000256" key="6">
    <source>
        <dbReference type="ARBA" id="ARBA00023284"/>
    </source>
</evidence>
<gene>
    <name evidence="12" type="primary">trxA</name>
    <name evidence="12" type="ORF">H9811_08730</name>
</gene>
<evidence type="ECO:0000256" key="8">
    <source>
        <dbReference type="PIRNR" id="PIRNR000077"/>
    </source>
</evidence>
<evidence type="ECO:0000256" key="3">
    <source>
        <dbReference type="ARBA" id="ARBA00022448"/>
    </source>
</evidence>
<dbReference type="PROSITE" id="PS00194">
    <property type="entry name" value="THIOREDOXIN_1"/>
    <property type="match status" value="1"/>
</dbReference>
<dbReference type="EMBL" id="DXBP01000052">
    <property type="protein sequence ID" value="HIZ42631.1"/>
    <property type="molecule type" value="Genomic_DNA"/>
</dbReference>
<accession>A0A9D2ESF5</accession>
<keyword evidence="3" id="KW-0813">Transport</keyword>
<reference evidence="12" key="2">
    <citation type="submission" date="2021-04" db="EMBL/GenBank/DDBJ databases">
        <authorList>
            <person name="Gilroy R."/>
        </authorList>
    </citation>
    <scope>NUCLEOTIDE SEQUENCE</scope>
    <source>
        <strain evidence="12">ChiSxjej1B13-11774</strain>
    </source>
</reference>
<protein>
    <recommendedName>
        <fullName evidence="2 7">Thioredoxin</fullName>
    </recommendedName>
</protein>
<feature type="active site" description="Nucleophile" evidence="9">
    <location>
        <position position="34"/>
    </location>
</feature>
<evidence type="ECO:0000256" key="2">
    <source>
        <dbReference type="ARBA" id="ARBA00020570"/>
    </source>
</evidence>
<comment type="similarity">
    <text evidence="1 8">Belongs to the thioredoxin family.</text>
</comment>
<feature type="site" description="Contributes to redox potential value" evidence="9">
    <location>
        <position position="32"/>
    </location>
</feature>
<feature type="disulfide bond" description="Redox-active" evidence="10">
    <location>
        <begin position="31"/>
        <end position="34"/>
    </location>
</feature>
<keyword evidence="4" id="KW-0249">Electron transport</keyword>
<dbReference type="Gene3D" id="3.40.30.10">
    <property type="entry name" value="Glutaredoxin"/>
    <property type="match status" value="1"/>
</dbReference>
<evidence type="ECO:0000313" key="13">
    <source>
        <dbReference type="Proteomes" id="UP000824048"/>
    </source>
</evidence>
<dbReference type="GO" id="GO:0015035">
    <property type="term" value="F:protein-disulfide reductase activity"/>
    <property type="evidence" value="ECO:0007669"/>
    <property type="project" value="UniProtKB-UniRule"/>
</dbReference>
<dbReference type="PIRSF" id="PIRSF000077">
    <property type="entry name" value="Thioredoxin"/>
    <property type="match status" value="1"/>
</dbReference>
<evidence type="ECO:0000256" key="9">
    <source>
        <dbReference type="PIRSR" id="PIRSR000077-1"/>
    </source>
</evidence>
<feature type="active site" description="Nucleophile" evidence="9">
    <location>
        <position position="31"/>
    </location>
</feature>
<keyword evidence="5 10" id="KW-1015">Disulfide bond</keyword>
<evidence type="ECO:0000256" key="10">
    <source>
        <dbReference type="PIRSR" id="PIRSR000077-4"/>
    </source>
</evidence>